<keyword evidence="2" id="KW-1185">Reference proteome</keyword>
<dbReference type="InterPro" id="IPR029063">
    <property type="entry name" value="SAM-dependent_MTases_sf"/>
</dbReference>
<accession>A0A2R8B6N7</accession>
<reference evidence="1 2" key="1">
    <citation type="submission" date="2018-03" db="EMBL/GenBank/DDBJ databases">
        <authorList>
            <person name="Keele B.F."/>
        </authorList>
    </citation>
    <scope>NUCLEOTIDE SEQUENCE [LARGE SCALE GENOMIC DNA]</scope>
    <source>
        <strain evidence="1 2">CECT 8626</strain>
    </source>
</reference>
<evidence type="ECO:0000313" key="2">
    <source>
        <dbReference type="Proteomes" id="UP000244924"/>
    </source>
</evidence>
<protein>
    <recommendedName>
        <fullName evidence="3">Methyltransferase type 11 domain-containing protein</fullName>
    </recommendedName>
</protein>
<organism evidence="1 2">
    <name type="scientific">Albidovulum aquaemixtae</name>
    <dbReference type="NCBI Taxonomy" id="1542388"/>
    <lineage>
        <taxon>Bacteria</taxon>
        <taxon>Pseudomonadati</taxon>
        <taxon>Pseudomonadota</taxon>
        <taxon>Alphaproteobacteria</taxon>
        <taxon>Rhodobacterales</taxon>
        <taxon>Paracoccaceae</taxon>
        <taxon>Albidovulum</taxon>
    </lineage>
</organism>
<evidence type="ECO:0008006" key="3">
    <source>
        <dbReference type="Google" id="ProtNLM"/>
    </source>
</evidence>
<dbReference type="AlphaFoldDB" id="A0A2R8B6N7"/>
<gene>
    <name evidence="1" type="ORF">DEA8626_01766</name>
</gene>
<dbReference type="Gene3D" id="3.40.50.150">
    <property type="entry name" value="Vaccinia Virus protein VP39"/>
    <property type="match status" value="1"/>
</dbReference>
<dbReference type="EMBL" id="OMOQ01000001">
    <property type="protein sequence ID" value="SPH18234.1"/>
    <property type="molecule type" value="Genomic_DNA"/>
</dbReference>
<dbReference type="Pfam" id="PF13489">
    <property type="entry name" value="Methyltransf_23"/>
    <property type="match status" value="1"/>
</dbReference>
<evidence type="ECO:0000313" key="1">
    <source>
        <dbReference type="EMBL" id="SPH18234.1"/>
    </source>
</evidence>
<name>A0A2R8B6N7_9RHOB</name>
<dbReference type="Proteomes" id="UP000244924">
    <property type="component" value="Unassembled WGS sequence"/>
</dbReference>
<proteinExistence type="predicted"/>
<dbReference type="SUPFAM" id="SSF53335">
    <property type="entry name" value="S-adenosyl-L-methionine-dependent methyltransferases"/>
    <property type="match status" value="1"/>
</dbReference>
<sequence>MRQQRRFHLQWPPAGTVRFGNLRRLTPISPIFGLDRGFPIERYYIEKFLSKHRDDVRGRVLELGDDTYIRKFGGNRVEQTDVLSVVDGEGITIVADLTCADHVDSDMFDCIIFTQSIQMIYDMDAALNHLHRILKPGGVLLLTSHGISKIGRRLGRDNWGEYWHITTQSASRMLDQAFPGGSVEVSSYGNVFTAVCELHGLASEELREEELDHHDPDFEVIVCARCVKRQDSQPERNGG</sequence>